<dbReference type="AlphaFoldDB" id="A0A6L7G484"/>
<protein>
    <recommendedName>
        <fullName evidence="1">DUF6455 domain-containing protein</fullName>
    </recommendedName>
</protein>
<dbReference type="EMBL" id="WUMU01000012">
    <property type="protein sequence ID" value="MXN18328.1"/>
    <property type="molecule type" value="Genomic_DNA"/>
</dbReference>
<reference evidence="2 3" key="1">
    <citation type="submission" date="2019-12" db="EMBL/GenBank/DDBJ databases">
        <authorList>
            <person name="Li M."/>
        </authorList>
    </citation>
    <scope>NUCLEOTIDE SEQUENCE [LARGE SCALE GENOMIC DNA]</scope>
    <source>
        <strain evidence="2 3">GBMRC 2024</strain>
    </source>
</reference>
<evidence type="ECO:0000313" key="3">
    <source>
        <dbReference type="Proteomes" id="UP000477911"/>
    </source>
</evidence>
<sequence length="94" mass="10700">MQRREPCRMNKPLGDLKDHFWLVQRMARAVGTDLARAMDEGRLDEGAWSEMITRCRGCEAACDCKSWLEAAEREDTPREAAMPGCANARIFPEL</sequence>
<evidence type="ECO:0000259" key="1">
    <source>
        <dbReference type="Pfam" id="PF20056"/>
    </source>
</evidence>
<evidence type="ECO:0000313" key="2">
    <source>
        <dbReference type="EMBL" id="MXN18328.1"/>
    </source>
</evidence>
<dbReference type="Pfam" id="PF20056">
    <property type="entry name" value="DUF6455"/>
    <property type="match status" value="1"/>
</dbReference>
<feature type="domain" description="DUF6455" evidence="1">
    <location>
        <begin position="12"/>
        <end position="94"/>
    </location>
</feature>
<comment type="caution">
    <text evidence="2">The sequence shown here is derived from an EMBL/GenBank/DDBJ whole genome shotgun (WGS) entry which is preliminary data.</text>
</comment>
<dbReference type="InterPro" id="IPR045601">
    <property type="entry name" value="DUF6455"/>
</dbReference>
<proteinExistence type="predicted"/>
<organism evidence="2 3">
    <name type="scientific">Pseudooceanicola albus</name>
    <dbReference type="NCBI Taxonomy" id="2692189"/>
    <lineage>
        <taxon>Bacteria</taxon>
        <taxon>Pseudomonadati</taxon>
        <taxon>Pseudomonadota</taxon>
        <taxon>Alphaproteobacteria</taxon>
        <taxon>Rhodobacterales</taxon>
        <taxon>Paracoccaceae</taxon>
        <taxon>Pseudooceanicola</taxon>
    </lineage>
</organism>
<keyword evidence="3" id="KW-1185">Reference proteome</keyword>
<gene>
    <name evidence="2" type="ORF">GR170_10810</name>
</gene>
<accession>A0A6L7G484</accession>
<dbReference type="Proteomes" id="UP000477911">
    <property type="component" value="Unassembled WGS sequence"/>
</dbReference>
<name>A0A6L7G484_9RHOB</name>